<dbReference type="Gene3D" id="3.40.50.10420">
    <property type="entry name" value="NagB/RpiA/CoA transferase-like"/>
    <property type="match status" value="1"/>
</dbReference>
<evidence type="ECO:0000256" key="3">
    <source>
        <dbReference type="ARBA" id="ARBA00022840"/>
    </source>
</evidence>
<dbReference type="InterPro" id="IPR002698">
    <property type="entry name" value="FTHF_cligase"/>
</dbReference>
<dbReference type="InterPro" id="IPR024185">
    <property type="entry name" value="FTHF_cligase-like_sf"/>
</dbReference>
<dbReference type="GO" id="GO:0046872">
    <property type="term" value="F:metal ion binding"/>
    <property type="evidence" value="ECO:0007669"/>
    <property type="project" value="UniProtKB-KW"/>
</dbReference>
<evidence type="ECO:0000256" key="1">
    <source>
        <dbReference type="ARBA" id="ARBA00010638"/>
    </source>
</evidence>
<reference evidence="5 6" key="1">
    <citation type="journal article" date="2017" name="Front. Microbiol.">
        <title>Genomic Characterization of Dairy Associated Leuconostoc Species and Diversity of Leuconostocs in Undefined Mixed Mesophilic Starter Cultures.</title>
        <authorList>
            <person name="Frantzen C.A."/>
            <person name="Kot W."/>
            <person name="Pedersen T.B."/>
            <person name="Ardo Y.M."/>
            <person name="Broadbent J.R."/>
            <person name="Neve H."/>
            <person name="Hansen L.H."/>
            <person name="Dal Bello F."/>
            <person name="Ostlie H.M."/>
            <person name="Kleppen H.P."/>
            <person name="Vogensen F.K."/>
            <person name="Holo H."/>
        </authorList>
    </citation>
    <scope>NUCLEOTIDE SEQUENCE [LARGE SCALE GENOMIC DNA]</scope>
    <source>
        <strain evidence="5 6">LMGCF08</strain>
    </source>
</reference>
<dbReference type="InterPro" id="IPR037171">
    <property type="entry name" value="NagB/RpiA_transferase-like"/>
</dbReference>
<evidence type="ECO:0000313" key="6">
    <source>
        <dbReference type="Proteomes" id="UP000192288"/>
    </source>
</evidence>
<dbReference type="Pfam" id="PF01812">
    <property type="entry name" value="5-FTHF_cyc-lig"/>
    <property type="match status" value="1"/>
</dbReference>
<dbReference type="GO" id="GO:0005524">
    <property type="term" value="F:ATP binding"/>
    <property type="evidence" value="ECO:0007669"/>
    <property type="project" value="UniProtKB-KW"/>
</dbReference>
<accession>A0A1X0VBF6</accession>
<protein>
    <recommendedName>
        <fullName evidence="4">5-formyltetrahydrofolate cyclo-ligase</fullName>
        <ecNumber evidence="4">6.3.3.2</ecNumber>
    </recommendedName>
</protein>
<dbReference type="GO" id="GO:0009396">
    <property type="term" value="P:folic acid-containing compound biosynthetic process"/>
    <property type="evidence" value="ECO:0007669"/>
    <property type="project" value="TreeGrafter"/>
</dbReference>
<proteinExistence type="inferred from homology"/>
<dbReference type="EC" id="6.3.3.2" evidence="4"/>
<dbReference type="GO" id="GO:0030272">
    <property type="term" value="F:5-formyltetrahydrofolate cyclo-ligase activity"/>
    <property type="evidence" value="ECO:0007669"/>
    <property type="project" value="UniProtKB-EC"/>
</dbReference>
<comment type="catalytic activity">
    <reaction evidence="4">
        <text>(6S)-5-formyl-5,6,7,8-tetrahydrofolate + ATP = (6R)-5,10-methenyltetrahydrofolate + ADP + phosphate</text>
        <dbReference type="Rhea" id="RHEA:10488"/>
        <dbReference type="ChEBI" id="CHEBI:30616"/>
        <dbReference type="ChEBI" id="CHEBI:43474"/>
        <dbReference type="ChEBI" id="CHEBI:57455"/>
        <dbReference type="ChEBI" id="CHEBI:57457"/>
        <dbReference type="ChEBI" id="CHEBI:456216"/>
        <dbReference type="EC" id="6.3.3.2"/>
    </reaction>
</comment>
<dbReference type="RefSeq" id="WP_080519466.1">
    <property type="nucleotide sequence ID" value="NZ_BMBQ01000005.1"/>
</dbReference>
<organism evidence="5 6">
    <name type="scientific">Leuconostoc pseudomesenteroides</name>
    <dbReference type="NCBI Taxonomy" id="33968"/>
    <lineage>
        <taxon>Bacteria</taxon>
        <taxon>Bacillati</taxon>
        <taxon>Bacillota</taxon>
        <taxon>Bacilli</taxon>
        <taxon>Lactobacillales</taxon>
        <taxon>Lactobacillaceae</taxon>
        <taxon>Leuconostoc</taxon>
    </lineage>
</organism>
<keyword evidence="5" id="KW-0436">Ligase</keyword>
<comment type="cofactor">
    <cofactor evidence="4">
        <name>Mg(2+)</name>
        <dbReference type="ChEBI" id="CHEBI:18420"/>
    </cofactor>
</comment>
<dbReference type="EMBL" id="MPLS01000072">
    <property type="protein sequence ID" value="ORI97001.1"/>
    <property type="molecule type" value="Genomic_DNA"/>
</dbReference>
<dbReference type="STRING" id="33968.BMS77_07995"/>
<gene>
    <name evidence="5" type="ORF">BMR96_09600</name>
</gene>
<dbReference type="GeneID" id="97231132"/>
<dbReference type="GO" id="GO:0035999">
    <property type="term" value="P:tetrahydrofolate interconversion"/>
    <property type="evidence" value="ECO:0007669"/>
    <property type="project" value="TreeGrafter"/>
</dbReference>
<dbReference type="PIRSF" id="PIRSF006806">
    <property type="entry name" value="FTHF_cligase"/>
    <property type="match status" value="1"/>
</dbReference>
<dbReference type="NCBIfam" id="TIGR02727">
    <property type="entry name" value="MTHFS_bact"/>
    <property type="match status" value="1"/>
</dbReference>
<keyword evidence="4" id="KW-0479">Metal-binding</keyword>
<keyword evidence="2 4" id="KW-0547">Nucleotide-binding</keyword>
<evidence type="ECO:0000256" key="2">
    <source>
        <dbReference type="ARBA" id="ARBA00022741"/>
    </source>
</evidence>
<dbReference type="Proteomes" id="UP000192288">
    <property type="component" value="Unassembled WGS sequence"/>
</dbReference>
<comment type="caution">
    <text evidence="5">The sequence shown here is derived from an EMBL/GenBank/DDBJ whole genome shotgun (WGS) entry which is preliminary data.</text>
</comment>
<comment type="similarity">
    <text evidence="1 4">Belongs to the 5-formyltetrahydrofolate cyclo-ligase family.</text>
</comment>
<sequence>MLSEKQEIRTYILENLNSYKPDDKLKHETRLYTQLFNCQLWQDASTVAVTMSMENELNTQPIIDMAINVGKKVFIPRVSKKDLLWFDYSKNRLSKSNFGILEPNQEENLAHSLNEIDLMIVPGVAFTPDNYRVGYGAGFFDRVLSEYSKDTISLVLPPQLIDNFSRNQWDMPVKNMLT</sequence>
<evidence type="ECO:0000256" key="4">
    <source>
        <dbReference type="RuleBase" id="RU361279"/>
    </source>
</evidence>
<name>A0A1X0VBF6_LEUPS</name>
<dbReference type="eggNOG" id="COG0212">
    <property type="taxonomic scope" value="Bacteria"/>
</dbReference>
<evidence type="ECO:0000313" key="5">
    <source>
        <dbReference type="EMBL" id="ORI97001.1"/>
    </source>
</evidence>
<dbReference type="SUPFAM" id="SSF100950">
    <property type="entry name" value="NagB/RpiA/CoA transferase-like"/>
    <property type="match status" value="1"/>
</dbReference>
<keyword evidence="4" id="KW-0460">Magnesium</keyword>
<dbReference type="PANTHER" id="PTHR23407:SF1">
    <property type="entry name" value="5-FORMYLTETRAHYDROFOLATE CYCLO-LIGASE"/>
    <property type="match status" value="1"/>
</dbReference>
<dbReference type="AlphaFoldDB" id="A0A1X0VBF6"/>
<dbReference type="PANTHER" id="PTHR23407">
    <property type="entry name" value="ATPASE INHIBITOR/5-FORMYLTETRAHYDROFOLATE CYCLO-LIGASE"/>
    <property type="match status" value="1"/>
</dbReference>
<keyword evidence="3 4" id="KW-0067">ATP-binding</keyword>